<feature type="region of interest" description="Disordered" evidence="2">
    <location>
        <begin position="1"/>
        <end position="22"/>
    </location>
</feature>
<evidence type="ECO:0000256" key="2">
    <source>
        <dbReference type="SAM" id="MobiDB-lite"/>
    </source>
</evidence>
<feature type="domain" description="HTH psq-type" evidence="3">
    <location>
        <begin position="18"/>
        <end position="62"/>
    </location>
</feature>
<keyword evidence="5" id="KW-1185">Reference proteome</keyword>
<comment type="subcellular location">
    <subcellularLocation>
        <location evidence="1">Nucleus</location>
    </subcellularLocation>
</comment>
<organism evidence="4 5">
    <name type="scientific">Portunus trituberculatus</name>
    <name type="common">Swimming crab</name>
    <name type="synonym">Neptunus trituberculatus</name>
    <dbReference type="NCBI Taxonomy" id="210409"/>
    <lineage>
        <taxon>Eukaryota</taxon>
        <taxon>Metazoa</taxon>
        <taxon>Ecdysozoa</taxon>
        <taxon>Arthropoda</taxon>
        <taxon>Crustacea</taxon>
        <taxon>Multicrustacea</taxon>
        <taxon>Malacostraca</taxon>
        <taxon>Eumalacostraca</taxon>
        <taxon>Eucarida</taxon>
        <taxon>Decapoda</taxon>
        <taxon>Pleocyemata</taxon>
        <taxon>Brachyura</taxon>
        <taxon>Eubrachyura</taxon>
        <taxon>Portunoidea</taxon>
        <taxon>Portunidae</taxon>
        <taxon>Portuninae</taxon>
        <taxon>Portunus</taxon>
    </lineage>
</organism>
<evidence type="ECO:0000313" key="4">
    <source>
        <dbReference type="EMBL" id="MPC51249.1"/>
    </source>
</evidence>
<dbReference type="GO" id="GO:0003677">
    <property type="term" value="F:DNA binding"/>
    <property type="evidence" value="ECO:0007669"/>
    <property type="project" value="UniProtKB-KW"/>
</dbReference>
<dbReference type="SUPFAM" id="SSF46689">
    <property type="entry name" value="Homeodomain-like"/>
    <property type="match status" value="1"/>
</dbReference>
<dbReference type="InterPro" id="IPR009057">
    <property type="entry name" value="Homeodomain-like_sf"/>
</dbReference>
<name>A0A5B7G156_PORTR</name>
<dbReference type="Proteomes" id="UP000324222">
    <property type="component" value="Unassembled WGS sequence"/>
</dbReference>
<dbReference type="EMBL" id="VSRR010010056">
    <property type="protein sequence ID" value="MPC51249.1"/>
    <property type="molecule type" value="Genomic_DNA"/>
</dbReference>
<gene>
    <name evidence="4" type="primary">CENPBD1_43</name>
    <name evidence="4" type="ORF">E2C01_045093</name>
</gene>
<evidence type="ECO:0000313" key="5">
    <source>
        <dbReference type="Proteomes" id="UP000324222"/>
    </source>
</evidence>
<keyword evidence="4" id="KW-0238">DNA-binding</keyword>
<dbReference type="Pfam" id="PF04218">
    <property type="entry name" value="CENP-B_N"/>
    <property type="match status" value="1"/>
</dbReference>
<protein>
    <submittedName>
        <fullName evidence="4">CENPB DNA-binding domain-containing protein 1</fullName>
    </submittedName>
</protein>
<evidence type="ECO:0000259" key="3">
    <source>
        <dbReference type="Pfam" id="PF04218"/>
    </source>
</evidence>
<sequence>MPPKCPATTPAMSPSVARKKRKSLTLKVKVDIIDRHERGEKTNSIACHHGLTPSTVSTIFKSAGSIKKAYETVSSLQAKRTT</sequence>
<accession>A0A5B7G156</accession>
<reference evidence="4 5" key="1">
    <citation type="submission" date="2019-05" db="EMBL/GenBank/DDBJ databases">
        <title>Another draft genome of Portunus trituberculatus and its Hox gene families provides insights of decapod evolution.</title>
        <authorList>
            <person name="Jeong J.-H."/>
            <person name="Song I."/>
            <person name="Kim S."/>
            <person name="Choi T."/>
            <person name="Kim D."/>
            <person name="Ryu S."/>
            <person name="Kim W."/>
        </authorList>
    </citation>
    <scope>NUCLEOTIDE SEQUENCE [LARGE SCALE GENOMIC DNA]</scope>
    <source>
        <tissue evidence="4">Muscle</tissue>
    </source>
</reference>
<dbReference type="GO" id="GO:0005634">
    <property type="term" value="C:nucleus"/>
    <property type="evidence" value="ECO:0007669"/>
    <property type="project" value="UniProtKB-SubCell"/>
</dbReference>
<dbReference type="AlphaFoldDB" id="A0A5B7G156"/>
<dbReference type="Gene3D" id="1.10.10.60">
    <property type="entry name" value="Homeodomain-like"/>
    <property type="match status" value="1"/>
</dbReference>
<evidence type="ECO:0000256" key="1">
    <source>
        <dbReference type="ARBA" id="ARBA00004123"/>
    </source>
</evidence>
<proteinExistence type="predicted"/>
<comment type="caution">
    <text evidence="4">The sequence shown here is derived from an EMBL/GenBank/DDBJ whole genome shotgun (WGS) entry which is preliminary data.</text>
</comment>
<dbReference type="InterPro" id="IPR007889">
    <property type="entry name" value="HTH_Psq"/>
</dbReference>